<dbReference type="InterPro" id="IPR035669">
    <property type="entry name" value="SGNH_plant_lipase-like"/>
</dbReference>
<evidence type="ECO:0000313" key="6">
    <source>
        <dbReference type="Proteomes" id="UP000807115"/>
    </source>
</evidence>
<protein>
    <recommendedName>
        <fullName evidence="7">GDSL esterase/lipase</fullName>
    </recommendedName>
</protein>
<name>A0A921U238_SORBI</name>
<dbReference type="InterPro" id="IPR001087">
    <property type="entry name" value="GDSL"/>
</dbReference>
<comment type="caution">
    <text evidence="5">The sequence shown here is derived from an EMBL/GenBank/DDBJ whole genome shotgun (WGS) entry which is preliminary data.</text>
</comment>
<evidence type="ECO:0008006" key="7">
    <source>
        <dbReference type="Google" id="ProtNLM"/>
    </source>
</evidence>
<evidence type="ECO:0000256" key="3">
    <source>
        <dbReference type="ARBA" id="ARBA00022801"/>
    </source>
</evidence>
<dbReference type="Gramene" id="EER88699">
    <property type="protein sequence ID" value="EER88699"/>
    <property type="gene ID" value="SORBI_3010G202400"/>
</dbReference>
<dbReference type="Gene3D" id="3.40.50.1110">
    <property type="entry name" value="SGNH hydrolase"/>
    <property type="match status" value="1"/>
</dbReference>
<gene>
    <name evidence="5" type="ORF">BDA96_10G263500</name>
</gene>
<dbReference type="SUPFAM" id="SSF52266">
    <property type="entry name" value="SGNH hydrolase"/>
    <property type="match status" value="1"/>
</dbReference>
<dbReference type="Proteomes" id="UP000807115">
    <property type="component" value="Chromosome 10"/>
</dbReference>
<dbReference type="AlphaFoldDB" id="A0A921U238"/>
<dbReference type="OMA" id="EASACEN"/>
<evidence type="ECO:0000256" key="2">
    <source>
        <dbReference type="ARBA" id="ARBA00022729"/>
    </source>
</evidence>
<keyword evidence="4" id="KW-0325">Glycoprotein</keyword>
<dbReference type="GO" id="GO:0016788">
    <property type="term" value="F:hydrolase activity, acting on ester bonds"/>
    <property type="evidence" value="ECO:0007669"/>
    <property type="project" value="InterPro"/>
</dbReference>
<dbReference type="PANTHER" id="PTHR22835">
    <property type="entry name" value="ZINC FINGER FYVE DOMAIN CONTAINING PROTEIN"/>
    <property type="match status" value="1"/>
</dbReference>
<dbReference type="PANTHER" id="PTHR22835:SF663">
    <property type="entry name" value="LIPASE-LIKE"/>
    <property type="match status" value="1"/>
</dbReference>
<organism evidence="5 6">
    <name type="scientific">Sorghum bicolor</name>
    <name type="common">Sorghum</name>
    <name type="synonym">Sorghum vulgare</name>
    <dbReference type="NCBI Taxonomy" id="4558"/>
    <lineage>
        <taxon>Eukaryota</taxon>
        <taxon>Viridiplantae</taxon>
        <taxon>Streptophyta</taxon>
        <taxon>Embryophyta</taxon>
        <taxon>Tracheophyta</taxon>
        <taxon>Spermatophyta</taxon>
        <taxon>Magnoliopsida</taxon>
        <taxon>Liliopsida</taxon>
        <taxon>Poales</taxon>
        <taxon>Poaceae</taxon>
        <taxon>PACMAD clade</taxon>
        <taxon>Panicoideae</taxon>
        <taxon>Andropogonodae</taxon>
        <taxon>Andropogoneae</taxon>
        <taxon>Sorghinae</taxon>
        <taxon>Sorghum</taxon>
    </lineage>
</organism>
<proteinExistence type="inferred from homology"/>
<evidence type="ECO:0000313" key="5">
    <source>
        <dbReference type="EMBL" id="KAG0515263.1"/>
    </source>
</evidence>
<dbReference type="CDD" id="cd01837">
    <property type="entry name" value="SGNH_plant_lipase_like"/>
    <property type="match status" value="1"/>
</dbReference>
<accession>A0A921U238</accession>
<keyword evidence="3" id="KW-0378">Hydrolase</keyword>
<evidence type="ECO:0000256" key="4">
    <source>
        <dbReference type="ARBA" id="ARBA00023180"/>
    </source>
</evidence>
<reference evidence="5" key="2">
    <citation type="submission" date="2020-10" db="EMBL/GenBank/DDBJ databases">
        <authorList>
            <person name="Cooper E.A."/>
            <person name="Brenton Z.W."/>
            <person name="Flinn B.S."/>
            <person name="Jenkins J."/>
            <person name="Shu S."/>
            <person name="Flowers D."/>
            <person name="Luo F."/>
            <person name="Wang Y."/>
            <person name="Xia P."/>
            <person name="Barry K."/>
            <person name="Daum C."/>
            <person name="Lipzen A."/>
            <person name="Yoshinaga Y."/>
            <person name="Schmutz J."/>
            <person name="Saski C."/>
            <person name="Vermerris W."/>
            <person name="Kresovich S."/>
        </authorList>
    </citation>
    <scope>NUCLEOTIDE SEQUENCE</scope>
</reference>
<dbReference type="InterPro" id="IPR036514">
    <property type="entry name" value="SGNH_hydro_sf"/>
</dbReference>
<keyword evidence="2" id="KW-0732">Signal</keyword>
<reference evidence="5" key="1">
    <citation type="journal article" date="2019" name="BMC Genomics">
        <title>A new reference genome for Sorghum bicolor reveals high levels of sequence similarity between sweet and grain genotypes: implications for the genetics of sugar metabolism.</title>
        <authorList>
            <person name="Cooper E.A."/>
            <person name="Brenton Z.W."/>
            <person name="Flinn B.S."/>
            <person name="Jenkins J."/>
            <person name="Shu S."/>
            <person name="Flowers D."/>
            <person name="Luo F."/>
            <person name="Wang Y."/>
            <person name="Xia P."/>
            <person name="Barry K."/>
            <person name="Daum C."/>
            <person name="Lipzen A."/>
            <person name="Yoshinaga Y."/>
            <person name="Schmutz J."/>
            <person name="Saski C."/>
            <person name="Vermerris W."/>
            <person name="Kresovich S."/>
        </authorList>
    </citation>
    <scope>NUCLEOTIDE SEQUENCE</scope>
</reference>
<evidence type="ECO:0000256" key="1">
    <source>
        <dbReference type="ARBA" id="ARBA00008668"/>
    </source>
</evidence>
<dbReference type="EMBL" id="CM027689">
    <property type="protein sequence ID" value="KAG0515263.1"/>
    <property type="molecule type" value="Genomic_DNA"/>
</dbReference>
<dbReference type="Pfam" id="PF00657">
    <property type="entry name" value="Lipase_GDSL"/>
    <property type="match status" value="1"/>
</dbReference>
<sequence>MASSLSGRGGGRWLLFPIMAAAAAAVLAVAAPASACYTRVFSFGDSLADTGNYRFFYTNGSDPVLRLPYGETFFHRATGRFTDGRIVLDFIADALGLPFVPPYLSGRRRRAEDFLHGANFAVGGATALGPDFFRDRGFDVGDVVHLDMEMKWFRDMLNLFCPGNLSRCSDMMNQSLFIVGEIGGNDYNLPLIRRIPFKNVITFAPAVIAKISSTITELIRLGAKALVVPGNLPIGCLPMYLLIFQSKEDYDLGTGCIRRLNEFAWYHNKLLIKELEKLRKLHPGVTIIYADYYGAAMEVFVHPQRYGIEYPLMACCGGEGRYGVSPGVRCGRGEYKLCENPETHGSWDGLHPSESVYRAIATSLLRGSRTQPPIATAASSCTHSLVRQEHLSNTSPF</sequence>
<comment type="similarity">
    <text evidence="1">Belongs to the 'GDSL' lipolytic enzyme family.</text>
</comment>